<keyword evidence="2" id="KW-0472">Membrane</keyword>
<accession>A0A834NWM7</accession>
<evidence type="ECO:0000313" key="3">
    <source>
        <dbReference type="EMBL" id="KAF7419905.1"/>
    </source>
</evidence>
<keyword evidence="4" id="KW-1185">Reference proteome</keyword>
<protein>
    <submittedName>
        <fullName evidence="3">Uncharacterized protein</fullName>
    </submittedName>
</protein>
<evidence type="ECO:0000313" key="4">
    <source>
        <dbReference type="Proteomes" id="UP000600918"/>
    </source>
</evidence>
<feature type="transmembrane region" description="Helical" evidence="2">
    <location>
        <begin position="51"/>
        <end position="71"/>
    </location>
</feature>
<feature type="region of interest" description="Disordered" evidence="1">
    <location>
        <begin position="1"/>
        <end position="30"/>
    </location>
</feature>
<dbReference type="Proteomes" id="UP000600918">
    <property type="component" value="Unassembled WGS sequence"/>
</dbReference>
<feature type="compositionally biased region" description="Basic and acidic residues" evidence="1">
    <location>
        <begin position="9"/>
        <end position="28"/>
    </location>
</feature>
<comment type="caution">
    <text evidence="3">The sequence shown here is derived from an EMBL/GenBank/DDBJ whole genome shotgun (WGS) entry which is preliminary data.</text>
</comment>
<keyword evidence="2" id="KW-1133">Transmembrane helix</keyword>
<organism evidence="3 4">
    <name type="scientific">Vespula pensylvanica</name>
    <name type="common">Western yellow jacket</name>
    <name type="synonym">Wasp</name>
    <dbReference type="NCBI Taxonomy" id="30213"/>
    <lineage>
        <taxon>Eukaryota</taxon>
        <taxon>Metazoa</taxon>
        <taxon>Ecdysozoa</taxon>
        <taxon>Arthropoda</taxon>
        <taxon>Hexapoda</taxon>
        <taxon>Insecta</taxon>
        <taxon>Pterygota</taxon>
        <taxon>Neoptera</taxon>
        <taxon>Endopterygota</taxon>
        <taxon>Hymenoptera</taxon>
        <taxon>Apocrita</taxon>
        <taxon>Aculeata</taxon>
        <taxon>Vespoidea</taxon>
        <taxon>Vespidae</taxon>
        <taxon>Vespinae</taxon>
        <taxon>Vespula</taxon>
    </lineage>
</organism>
<dbReference type="AlphaFoldDB" id="A0A834NWM7"/>
<gene>
    <name evidence="3" type="ORF">H0235_010202</name>
</gene>
<sequence length="85" mass="9852">MIITNDEESINRVKREHIQSSTKDRAEGSESTCWKARNERALSDSTDVFSAGYIVPTGCLIQYVWFDIFLLNERKIKSRMNSRAH</sequence>
<reference evidence="3" key="1">
    <citation type="journal article" date="2020" name="G3 (Bethesda)">
        <title>High-Quality Assemblies for Three Invasive Social Wasps from the &lt;i&gt;Vespula&lt;/i&gt; Genus.</title>
        <authorList>
            <person name="Harrop T.W.R."/>
            <person name="Guhlin J."/>
            <person name="McLaughlin G.M."/>
            <person name="Permina E."/>
            <person name="Stockwell P."/>
            <person name="Gilligan J."/>
            <person name="Le Lec M.F."/>
            <person name="Gruber M.A.M."/>
            <person name="Quinn O."/>
            <person name="Lovegrove M."/>
            <person name="Duncan E.J."/>
            <person name="Remnant E.J."/>
            <person name="Van Eeckhoven J."/>
            <person name="Graham B."/>
            <person name="Knapp R.A."/>
            <person name="Langford K.W."/>
            <person name="Kronenberg Z."/>
            <person name="Press M.O."/>
            <person name="Eacker S.M."/>
            <person name="Wilson-Rankin E.E."/>
            <person name="Purcell J."/>
            <person name="Lester P.J."/>
            <person name="Dearden P.K."/>
        </authorList>
    </citation>
    <scope>NUCLEOTIDE SEQUENCE</scope>
    <source>
        <strain evidence="3">Volc-1</strain>
    </source>
</reference>
<evidence type="ECO:0000256" key="1">
    <source>
        <dbReference type="SAM" id="MobiDB-lite"/>
    </source>
</evidence>
<evidence type="ECO:0000256" key="2">
    <source>
        <dbReference type="SAM" id="Phobius"/>
    </source>
</evidence>
<name>A0A834NWM7_VESPE</name>
<keyword evidence="2" id="KW-0812">Transmembrane</keyword>
<dbReference type="EMBL" id="JACSDY010000009">
    <property type="protein sequence ID" value="KAF7419905.1"/>
    <property type="molecule type" value="Genomic_DNA"/>
</dbReference>
<proteinExistence type="predicted"/>